<name>A0A6N4Q1J5_9LEPT</name>
<dbReference type="AlphaFoldDB" id="A0A6N4Q1J5"/>
<sequence>MHRVSKSFIIFLLVIFISQCKRQESETIQTIEERPVWLSGPNKEELEPGVFYIREESGESSFQNRKLDPRDIAINQVLPVAKEIRENILKKNFRGLVAKTDSTILNLIGQANGNLNPDQHEEKIVNLWVDKYNKNDNKDPFCDFDVIMNADIKKMQIKAYLAKEPYIGKHSIQYYAEYTVAFIDSINNELTLQVYITFDSKYKRPGTEFYLIESFWDHCPDPNLYNLPKSKNDEF</sequence>
<organism evidence="1 2">
    <name type="scientific">Leptospira kanakyensis</name>
    <dbReference type="NCBI Taxonomy" id="2484968"/>
    <lineage>
        <taxon>Bacteria</taxon>
        <taxon>Pseudomonadati</taxon>
        <taxon>Spirochaetota</taxon>
        <taxon>Spirochaetia</taxon>
        <taxon>Leptospirales</taxon>
        <taxon>Leptospiraceae</taxon>
        <taxon>Leptospira</taxon>
    </lineage>
</organism>
<keyword evidence="2" id="KW-1185">Reference proteome</keyword>
<gene>
    <name evidence="1" type="ORF">EHQ18_08685</name>
</gene>
<dbReference type="Proteomes" id="UP000297239">
    <property type="component" value="Unassembled WGS sequence"/>
</dbReference>
<protein>
    <submittedName>
        <fullName evidence="1">Uncharacterized protein</fullName>
    </submittedName>
</protein>
<dbReference type="EMBL" id="RQFF01000026">
    <property type="protein sequence ID" value="TGK70854.1"/>
    <property type="molecule type" value="Genomic_DNA"/>
</dbReference>
<dbReference type="OrthoDB" id="10005021at2"/>
<reference evidence="1" key="1">
    <citation type="journal article" date="2019" name="PLoS Negl. Trop. Dis.">
        <title>Revisiting the worldwide diversity of Leptospira species in the environment.</title>
        <authorList>
            <person name="Vincent A.T."/>
            <person name="Schiettekatte O."/>
            <person name="Bourhy P."/>
            <person name="Veyrier F.J."/>
            <person name="Picardeau M."/>
        </authorList>
    </citation>
    <scope>NUCLEOTIDE SEQUENCE [LARGE SCALE GENOMIC DNA]</scope>
    <source>
        <strain evidence="1">201800293</strain>
    </source>
</reference>
<accession>A0A6N4Q1J5</accession>
<evidence type="ECO:0000313" key="2">
    <source>
        <dbReference type="Proteomes" id="UP000297239"/>
    </source>
</evidence>
<comment type="caution">
    <text evidence="1">The sequence shown here is derived from an EMBL/GenBank/DDBJ whole genome shotgun (WGS) entry which is preliminary data.</text>
</comment>
<dbReference type="RefSeq" id="WP_135633513.1">
    <property type="nucleotide sequence ID" value="NZ_RQFE01000021.1"/>
</dbReference>
<evidence type="ECO:0000313" key="1">
    <source>
        <dbReference type="EMBL" id="TGK70854.1"/>
    </source>
</evidence>
<proteinExistence type="predicted"/>